<feature type="region of interest" description="Disordered" evidence="1">
    <location>
        <begin position="224"/>
        <end position="281"/>
    </location>
</feature>
<feature type="compositionally biased region" description="Polar residues" evidence="1">
    <location>
        <begin position="504"/>
        <end position="516"/>
    </location>
</feature>
<evidence type="ECO:0000313" key="4">
    <source>
        <dbReference type="Proteomes" id="UP000245783"/>
    </source>
</evidence>
<dbReference type="RefSeq" id="XP_025369614.1">
    <property type="nucleotide sequence ID" value="XM_025516139.1"/>
</dbReference>
<keyword evidence="2" id="KW-1133">Transmembrane helix</keyword>
<keyword evidence="2" id="KW-0812">Transmembrane</keyword>
<feature type="compositionally biased region" description="Low complexity" evidence="1">
    <location>
        <begin position="261"/>
        <end position="274"/>
    </location>
</feature>
<proteinExistence type="predicted"/>
<gene>
    <name evidence="3" type="ORF">IE81DRAFT_347389</name>
</gene>
<dbReference type="InParanoid" id="A0A316VYP6"/>
<feature type="compositionally biased region" description="Low complexity" evidence="1">
    <location>
        <begin position="606"/>
        <end position="616"/>
    </location>
</feature>
<dbReference type="Proteomes" id="UP000245783">
    <property type="component" value="Unassembled WGS sequence"/>
</dbReference>
<feature type="transmembrane region" description="Helical" evidence="2">
    <location>
        <begin position="293"/>
        <end position="319"/>
    </location>
</feature>
<dbReference type="EMBL" id="KZ819379">
    <property type="protein sequence ID" value="PWN42454.1"/>
    <property type="molecule type" value="Genomic_DNA"/>
</dbReference>
<sequence length="660" mass="69932">MSAYRYPIVFMATAVATSIVSVVLILVMLVPYQERSINLNVAIPTSTSRYGYGYGGYGGYGTSSDYNTNPYLYSDYSASESTYTTTLGSAYGSAYVQTYTNTRYYYTATSTYGLGPNNAARSIAALAPRATSPAMADALMGRQATTAVSNGASSTSASPSTTPTTISVRQGAPGAILLIVFLVIIAFIFIEATALAAYIGQKSARLIKQEQEDNDEGVRQPLAAAAAGSRGQTPAATEGEGSAAERHSSAASPAAPELQNAQTTTTAGDTAEAARQTATPRSRRYATVKHAKCHFACLLLLAIALLVPLVFIIVTIVYWRSNNDFQYLFTSGAGYNAGLYFSNEYDSTCNSPSGYDSGRYNGNGVLGSTSDICSVAPADALPKNFAYWNGPLVASLVVGIILFGLTLALATLVCMLRDRKSDRAARQAQQAAMASAQAARPFQWQGHSPLFASQNPPPGPPLFMAQVDPRTGQPMWGPRSYFVPPTFAPQAYGPHPSQAPASIPFNQNAAPQQQGYGQLPPTPRHEGMPGQAMEMRDRSVLPSSMPTAMQPSGGYGTQQHQEQAGPSGSRRSEHDQPAETSQQYESRVTQLGKGKGRARQENLDEASAPSGASAQPGERETGSSSDAHLMYQQSAQSDANGVRHGAARAQESPRLPGLDL</sequence>
<feature type="compositionally biased region" description="Polar residues" evidence="1">
    <location>
        <begin position="541"/>
        <end position="550"/>
    </location>
</feature>
<feature type="compositionally biased region" description="Polar residues" evidence="1">
    <location>
        <begin position="578"/>
        <end position="589"/>
    </location>
</feature>
<accession>A0A316VYP6</accession>
<dbReference type="GeneID" id="37038009"/>
<dbReference type="OrthoDB" id="10646677at2759"/>
<feature type="region of interest" description="Disordered" evidence="1">
    <location>
        <begin position="487"/>
        <end position="660"/>
    </location>
</feature>
<protein>
    <submittedName>
        <fullName evidence="3">Uncharacterized protein</fullName>
    </submittedName>
</protein>
<reference evidence="3 4" key="1">
    <citation type="journal article" date="2018" name="Mol. Biol. Evol.">
        <title>Broad Genomic Sampling Reveals a Smut Pathogenic Ancestry of the Fungal Clade Ustilaginomycotina.</title>
        <authorList>
            <person name="Kijpornyongpan T."/>
            <person name="Mondo S.J."/>
            <person name="Barry K."/>
            <person name="Sandor L."/>
            <person name="Lee J."/>
            <person name="Lipzen A."/>
            <person name="Pangilinan J."/>
            <person name="LaButti K."/>
            <person name="Hainaut M."/>
            <person name="Henrissat B."/>
            <person name="Grigoriev I.V."/>
            <person name="Spatafora J.W."/>
            <person name="Aime M.C."/>
        </authorList>
    </citation>
    <scope>NUCLEOTIDE SEQUENCE [LARGE SCALE GENOMIC DNA]</scope>
    <source>
        <strain evidence="3 4">MCA 4658</strain>
    </source>
</reference>
<feature type="transmembrane region" description="Helical" evidence="2">
    <location>
        <begin position="175"/>
        <end position="199"/>
    </location>
</feature>
<keyword evidence="4" id="KW-1185">Reference proteome</keyword>
<feature type="compositionally biased region" description="Polar residues" evidence="1">
    <location>
        <begin position="622"/>
        <end position="639"/>
    </location>
</feature>
<feature type="compositionally biased region" description="Polar residues" evidence="1">
    <location>
        <begin position="557"/>
        <end position="566"/>
    </location>
</feature>
<evidence type="ECO:0000256" key="1">
    <source>
        <dbReference type="SAM" id="MobiDB-lite"/>
    </source>
</evidence>
<evidence type="ECO:0000313" key="3">
    <source>
        <dbReference type="EMBL" id="PWN42454.1"/>
    </source>
</evidence>
<keyword evidence="2" id="KW-0472">Membrane</keyword>
<name>A0A316VYP6_9BASI</name>
<feature type="transmembrane region" description="Helical" evidence="2">
    <location>
        <begin position="392"/>
        <end position="416"/>
    </location>
</feature>
<evidence type="ECO:0000256" key="2">
    <source>
        <dbReference type="SAM" id="Phobius"/>
    </source>
</evidence>
<dbReference type="AlphaFoldDB" id="A0A316VYP6"/>
<feature type="transmembrane region" description="Helical" evidence="2">
    <location>
        <begin position="7"/>
        <end position="30"/>
    </location>
</feature>
<organism evidence="3 4">
    <name type="scientific">Ceraceosorus guamensis</name>
    <dbReference type="NCBI Taxonomy" id="1522189"/>
    <lineage>
        <taxon>Eukaryota</taxon>
        <taxon>Fungi</taxon>
        <taxon>Dikarya</taxon>
        <taxon>Basidiomycota</taxon>
        <taxon>Ustilaginomycotina</taxon>
        <taxon>Exobasidiomycetes</taxon>
        <taxon>Ceraceosorales</taxon>
        <taxon>Ceraceosoraceae</taxon>
        <taxon>Ceraceosorus</taxon>
    </lineage>
</organism>